<feature type="chain" id="PRO_5045214026" evidence="1">
    <location>
        <begin position="20"/>
        <end position="165"/>
    </location>
</feature>
<dbReference type="PANTHER" id="PTHR37953">
    <property type="entry name" value="UPF0127 PROTEIN MJ1496"/>
    <property type="match status" value="1"/>
</dbReference>
<dbReference type="Pfam" id="PF02643">
    <property type="entry name" value="DUF192"/>
    <property type="match status" value="1"/>
</dbReference>
<evidence type="ECO:0000256" key="1">
    <source>
        <dbReference type="SAM" id="SignalP"/>
    </source>
</evidence>
<dbReference type="EMBL" id="JAWXXV010000001">
    <property type="protein sequence ID" value="MDX5984007.1"/>
    <property type="molecule type" value="Genomic_DNA"/>
</dbReference>
<name>A0ABU4PLJ3_9SPHN</name>
<keyword evidence="1" id="KW-0732">Signal</keyword>
<sequence>MRVRLVTLLALVAAGVASGCNGTTAASDQVEASPQMVSVTITSANGRHAFLVETARTKDQQERGLMFRTDIPQNGGMLFAPYPPEGGPPREANFWMKNTPSPLDIMFIRADGTIARIAENTAPQSETQIPSGEPVSAVLELRGGRALDLGIAEGDHVAWAGRKSP</sequence>
<dbReference type="InterPro" id="IPR038695">
    <property type="entry name" value="Saro_0823-like_sf"/>
</dbReference>
<gene>
    <name evidence="2" type="ORF">SIL82_07025</name>
</gene>
<protein>
    <submittedName>
        <fullName evidence="2">DUF192 domain-containing protein</fullName>
    </submittedName>
</protein>
<evidence type="ECO:0000313" key="2">
    <source>
        <dbReference type="EMBL" id="MDX5984007.1"/>
    </source>
</evidence>
<comment type="caution">
    <text evidence="2">The sequence shown here is derived from an EMBL/GenBank/DDBJ whole genome shotgun (WGS) entry which is preliminary data.</text>
</comment>
<dbReference type="InterPro" id="IPR003795">
    <property type="entry name" value="DUF192"/>
</dbReference>
<dbReference type="PROSITE" id="PS51257">
    <property type="entry name" value="PROKAR_LIPOPROTEIN"/>
    <property type="match status" value="1"/>
</dbReference>
<keyword evidence="3" id="KW-1185">Reference proteome</keyword>
<dbReference type="PANTHER" id="PTHR37953:SF1">
    <property type="entry name" value="UPF0127 PROTEIN MJ1496"/>
    <property type="match status" value="1"/>
</dbReference>
<proteinExistence type="predicted"/>
<evidence type="ECO:0000313" key="3">
    <source>
        <dbReference type="Proteomes" id="UP001279660"/>
    </source>
</evidence>
<feature type="signal peptide" evidence="1">
    <location>
        <begin position="1"/>
        <end position="19"/>
    </location>
</feature>
<reference evidence="2 3" key="1">
    <citation type="submission" date="2023-11" db="EMBL/GenBank/DDBJ databases">
        <title>MicrobeMod: A computational toolkit for identifying prokaryotic methylation and restriction-modification with nanopore sequencing.</title>
        <authorList>
            <person name="Crits-Christoph A."/>
            <person name="Kang S.C."/>
            <person name="Lee H."/>
            <person name="Ostrov N."/>
        </authorList>
    </citation>
    <scope>NUCLEOTIDE SEQUENCE [LARGE SCALE GENOMIC DNA]</scope>
    <source>
        <strain evidence="2 3">ATCC 14820</strain>
    </source>
</reference>
<accession>A0ABU4PLJ3</accession>
<dbReference type="RefSeq" id="WP_040601589.1">
    <property type="nucleotide sequence ID" value="NZ_JAWXXV010000001.1"/>
</dbReference>
<organism evidence="2 3">
    <name type="scientific">Sphingomonas echinoides</name>
    <dbReference type="NCBI Taxonomy" id="59803"/>
    <lineage>
        <taxon>Bacteria</taxon>
        <taxon>Pseudomonadati</taxon>
        <taxon>Pseudomonadota</taxon>
        <taxon>Alphaproteobacteria</taxon>
        <taxon>Sphingomonadales</taxon>
        <taxon>Sphingomonadaceae</taxon>
        <taxon>Sphingomonas</taxon>
    </lineage>
</organism>
<dbReference type="Proteomes" id="UP001279660">
    <property type="component" value="Unassembled WGS sequence"/>
</dbReference>
<dbReference type="Gene3D" id="2.60.120.1140">
    <property type="entry name" value="Protein of unknown function DUF192"/>
    <property type="match status" value="1"/>
</dbReference>